<dbReference type="KEGG" id="ehx:EMIHUDRAFT_233214"/>
<dbReference type="HOGENOM" id="CLU_2965714_0_0_1"/>
<dbReference type="AlphaFoldDB" id="A0A0D3K395"/>
<organism evidence="1 2">
    <name type="scientific">Emiliania huxleyi (strain CCMP1516)</name>
    <dbReference type="NCBI Taxonomy" id="280463"/>
    <lineage>
        <taxon>Eukaryota</taxon>
        <taxon>Haptista</taxon>
        <taxon>Haptophyta</taxon>
        <taxon>Prymnesiophyceae</taxon>
        <taxon>Isochrysidales</taxon>
        <taxon>Noelaerhabdaceae</taxon>
        <taxon>Emiliania</taxon>
    </lineage>
</organism>
<dbReference type="EnsemblProtists" id="EOD30230">
    <property type="protein sequence ID" value="EOD30230"/>
    <property type="gene ID" value="EMIHUDRAFT_233214"/>
</dbReference>
<accession>A0A0D3K395</accession>
<protein>
    <submittedName>
        <fullName evidence="1">Uncharacterized protein</fullName>
    </submittedName>
</protein>
<reference evidence="2" key="1">
    <citation type="journal article" date="2013" name="Nature">
        <title>Pan genome of the phytoplankton Emiliania underpins its global distribution.</title>
        <authorList>
            <person name="Read B.A."/>
            <person name="Kegel J."/>
            <person name="Klute M.J."/>
            <person name="Kuo A."/>
            <person name="Lefebvre S.C."/>
            <person name="Maumus F."/>
            <person name="Mayer C."/>
            <person name="Miller J."/>
            <person name="Monier A."/>
            <person name="Salamov A."/>
            <person name="Young J."/>
            <person name="Aguilar M."/>
            <person name="Claverie J.M."/>
            <person name="Frickenhaus S."/>
            <person name="Gonzalez K."/>
            <person name="Herman E.K."/>
            <person name="Lin Y.C."/>
            <person name="Napier J."/>
            <person name="Ogata H."/>
            <person name="Sarno A.F."/>
            <person name="Shmutz J."/>
            <person name="Schroeder D."/>
            <person name="de Vargas C."/>
            <person name="Verret F."/>
            <person name="von Dassow P."/>
            <person name="Valentin K."/>
            <person name="Van de Peer Y."/>
            <person name="Wheeler G."/>
            <person name="Dacks J.B."/>
            <person name="Delwiche C.F."/>
            <person name="Dyhrman S.T."/>
            <person name="Glockner G."/>
            <person name="John U."/>
            <person name="Richards T."/>
            <person name="Worden A.Z."/>
            <person name="Zhang X."/>
            <person name="Grigoriev I.V."/>
            <person name="Allen A.E."/>
            <person name="Bidle K."/>
            <person name="Borodovsky M."/>
            <person name="Bowler C."/>
            <person name="Brownlee C."/>
            <person name="Cock J.M."/>
            <person name="Elias M."/>
            <person name="Gladyshev V.N."/>
            <person name="Groth M."/>
            <person name="Guda C."/>
            <person name="Hadaegh A."/>
            <person name="Iglesias-Rodriguez M.D."/>
            <person name="Jenkins J."/>
            <person name="Jones B.M."/>
            <person name="Lawson T."/>
            <person name="Leese F."/>
            <person name="Lindquist E."/>
            <person name="Lobanov A."/>
            <person name="Lomsadze A."/>
            <person name="Malik S.B."/>
            <person name="Marsh M.E."/>
            <person name="Mackinder L."/>
            <person name="Mock T."/>
            <person name="Mueller-Roeber B."/>
            <person name="Pagarete A."/>
            <person name="Parker M."/>
            <person name="Probert I."/>
            <person name="Quesneville H."/>
            <person name="Raines C."/>
            <person name="Rensing S.A."/>
            <person name="Riano-Pachon D.M."/>
            <person name="Richier S."/>
            <person name="Rokitta S."/>
            <person name="Shiraiwa Y."/>
            <person name="Soanes D.M."/>
            <person name="van der Giezen M."/>
            <person name="Wahlund T.M."/>
            <person name="Williams B."/>
            <person name="Wilson W."/>
            <person name="Wolfe G."/>
            <person name="Wurch L.L."/>
        </authorList>
    </citation>
    <scope>NUCLEOTIDE SEQUENCE</scope>
</reference>
<reference evidence="1" key="2">
    <citation type="submission" date="2024-10" db="UniProtKB">
        <authorList>
            <consortium name="EnsemblProtists"/>
        </authorList>
    </citation>
    <scope>IDENTIFICATION</scope>
</reference>
<keyword evidence="2" id="KW-1185">Reference proteome</keyword>
<dbReference type="GeneID" id="17275503"/>
<proteinExistence type="predicted"/>
<dbReference type="RefSeq" id="XP_005782659.1">
    <property type="nucleotide sequence ID" value="XM_005782602.1"/>
</dbReference>
<evidence type="ECO:0000313" key="2">
    <source>
        <dbReference type="Proteomes" id="UP000013827"/>
    </source>
</evidence>
<dbReference type="Proteomes" id="UP000013827">
    <property type="component" value="Unassembled WGS sequence"/>
</dbReference>
<evidence type="ECO:0000313" key="1">
    <source>
        <dbReference type="EnsemblProtists" id="EOD30230"/>
    </source>
</evidence>
<name>A0A0D3K395_EMIH1</name>
<dbReference type="PaxDb" id="2903-EOD30230"/>
<sequence length="59" mass="6121">MPLPTKVEAIRSALSLPAGARVALLATIQDANAQLGLSQEGGLVAQADRLLQVLSDRLV</sequence>